<feature type="non-terminal residue" evidence="2">
    <location>
        <position position="1"/>
    </location>
</feature>
<evidence type="ECO:0000256" key="1">
    <source>
        <dbReference type="SAM" id="MobiDB-lite"/>
    </source>
</evidence>
<organism evidence="2 3">
    <name type="scientific">Tegillarca granosa</name>
    <name type="common">Malaysian cockle</name>
    <name type="synonym">Anadara granosa</name>
    <dbReference type="NCBI Taxonomy" id="220873"/>
    <lineage>
        <taxon>Eukaryota</taxon>
        <taxon>Metazoa</taxon>
        <taxon>Spiralia</taxon>
        <taxon>Lophotrochozoa</taxon>
        <taxon>Mollusca</taxon>
        <taxon>Bivalvia</taxon>
        <taxon>Autobranchia</taxon>
        <taxon>Pteriomorphia</taxon>
        <taxon>Arcoida</taxon>
        <taxon>Arcoidea</taxon>
        <taxon>Arcidae</taxon>
        <taxon>Tegillarca</taxon>
    </lineage>
</organism>
<keyword evidence="3" id="KW-1185">Reference proteome</keyword>
<sequence>RQRTNGTIDWWCSVRSKTNRCPATVIQKGESFQTGRHQHNHNSNPGAITNLKIVSQVKTAAITNVLRSSLDIVQEALVNNSDLSAPSGSQPNIHNLQRITNRQREKTRPAEPQDLDFEINYYYLPDNFVRKDVRVGSKRHIILATDQQLELLSSSKIWYMDGTFKIVRKPFVQLFSIHVFLKSGDDTKQVPAANV</sequence>
<evidence type="ECO:0000313" key="2">
    <source>
        <dbReference type="EMBL" id="KAJ8309881.1"/>
    </source>
</evidence>
<feature type="region of interest" description="Disordered" evidence="1">
    <location>
        <begin position="83"/>
        <end position="111"/>
    </location>
</feature>
<dbReference type="Proteomes" id="UP001217089">
    <property type="component" value="Unassembled WGS sequence"/>
</dbReference>
<evidence type="ECO:0000313" key="3">
    <source>
        <dbReference type="Proteomes" id="UP001217089"/>
    </source>
</evidence>
<name>A0ABQ9F109_TEGGR</name>
<dbReference type="PANTHER" id="PTHR20956:SF12">
    <property type="entry name" value="FLYWCH-TYPE DOMAIN-CONTAINING PROTEIN"/>
    <property type="match status" value="1"/>
</dbReference>
<proteinExistence type="predicted"/>
<accession>A0ABQ9F109</accession>
<dbReference type="PANTHER" id="PTHR20956">
    <property type="entry name" value="HEH2P"/>
    <property type="match status" value="1"/>
</dbReference>
<feature type="compositionally biased region" description="Basic and acidic residues" evidence="1">
    <location>
        <begin position="102"/>
        <end position="111"/>
    </location>
</feature>
<dbReference type="EMBL" id="JARBDR010000640">
    <property type="protein sequence ID" value="KAJ8309881.1"/>
    <property type="molecule type" value="Genomic_DNA"/>
</dbReference>
<gene>
    <name evidence="2" type="ORF">KUTeg_011746</name>
</gene>
<reference evidence="2 3" key="1">
    <citation type="submission" date="2022-12" db="EMBL/GenBank/DDBJ databases">
        <title>Chromosome-level genome of Tegillarca granosa.</title>
        <authorList>
            <person name="Kim J."/>
        </authorList>
    </citation>
    <scope>NUCLEOTIDE SEQUENCE [LARGE SCALE GENOMIC DNA]</scope>
    <source>
        <strain evidence="2">Teg-2019</strain>
        <tissue evidence="2">Adductor muscle</tissue>
    </source>
</reference>
<evidence type="ECO:0008006" key="4">
    <source>
        <dbReference type="Google" id="ProtNLM"/>
    </source>
</evidence>
<dbReference type="Gene3D" id="2.20.25.240">
    <property type="match status" value="1"/>
</dbReference>
<comment type="caution">
    <text evidence="2">The sequence shown here is derived from an EMBL/GenBank/DDBJ whole genome shotgun (WGS) entry which is preliminary data.</text>
</comment>
<protein>
    <recommendedName>
        <fullName evidence="4">FLYWCH-type domain-containing protein</fullName>
    </recommendedName>
</protein>
<feature type="compositionally biased region" description="Polar residues" evidence="1">
    <location>
        <begin position="83"/>
        <end position="100"/>
    </location>
</feature>